<keyword evidence="2" id="KW-0732">Signal</keyword>
<dbReference type="Proteomes" id="UP001610432">
    <property type="component" value="Unassembled WGS sequence"/>
</dbReference>
<evidence type="ECO:0000256" key="1">
    <source>
        <dbReference type="SAM" id="Phobius"/>
    </source>
</evidence>
<dbReference type="RefSeq" id="XP_070882813.1">
    <property type="nucleotide sequence ID" value="XM_071026008.1"/>
</dbReference>
<keyword evidence="1" id="KW-1133">Transmembrane helix</keyword>
<proteinExistence type="predicted"/>
<dbReference type="GeneID" id="98141080"/>
<organism evidence="3 4">
    <name type="scientific">Aspergillus lucknowensis</name>
    <dbReference type="NCBI Taxonomy" id="176173"/>
    <lineage>
        <taxon>Eukaryota</taxon>
        <taxon>Fungi</taxon>
        <taxon>Dikarya</taxon>
        <taxon>Ascomycota</taxon>
        <taxon>Pezizomycotina</taxon>
        <taxon>Eurotiomycetes</taxon>
        <taxon>Eurotiomycetidae</taxon>
        <taxon>Eurotiales</taxon>
        <taxon>Aspergillaceae</taxon>
        <taxon>Aspergillus</taxon>
        <taxon>Aspergillus subgen. Nidulantes</taxon>
    </lineage>
</organism>
<evidence type="ECO:0000256" key="2">
    <source>
        <dbReference type="SAM" id="SignalP"/>
    </source>
</evidence>
<name>A0ABR4LI94_9EURO</name>
<evidence type="ECO:0000313" key="3">
    <source>
        <dbReference type="EMBL" id="KAL2863834.1"/>
    </source>
</evidence>
<keyword evidence="1" id="KW-0812">Transmembrane</keyword>
<protein>
    <recommendedName>
        <fullName evidence="5">Secreted protein</fullName>
    </recommendedName>
</protein>
<dbReference type="EMBL" id="JBFXLQ010000047">
    <property type="protein sequence ID" value="KAL2863834.1"/>
    <property type="molecule type" value="Genomic_DNA"/>
</dbReference>
<reference evidence="3 4" key="1">
    <citation type="submission" date="2024-07" db="EMBL/GenBank/DDBJ databases">
        <title>Section-level genome sequencing and comparative genomics of Aspergillus sections Usti and Cavernicolus.</title>
        <authorList>
            <consortium name="Lawrence Berkeley National Laboratory"/>
            <person name="Nybo J.L."/>
            <person name="Vesth T.C."/>
            <person name="Theobald S."/>
            <person name="Frisvad J.C."/>
            <person name="Larsen T.O."/>
            <person name="Kjaerboelling I."/>
            <person name="Rothschild-Mancinelli K."/>
            <person name="Lyhne E.K."/>
            <person name="Kogle M.E."/>
            <person name="Barry K."/>
            <person name="Clum A."/>
            <person name="Na H."/>
            <person name="Ledsgaard L."/>
            <person name="Lin J."/>
            <person name="Lipzen A."/>
            <person name="Kuo A."/>
            <person name="Riley R."/>
            <person name="Mondo S."/>
            <person name="Labutti K."/>
            <person name="Haridas S."/>
            <person name="Pangalinan J."/>
            <person name="Salamov A.A."/>
            <person name="Simmons B.A."/>
            <person name="Magnuson J.K."/>
            <person name="Chen J."/>
            <person name="Drula E."/>
            <person name="Henrissat B."/>
            <person name="Wiebenga A."/>
            <person name="Lubbers R.J."/>
            <person name="Gomes A.C."/>
            <person name="Macurrencykelacurrency M.R."/>
            <person name="Stajich J."/>
            <person name="Grigoriev I.V."/>
            <person name="Mortensen U.H."/>
            <person name="De Vries R.P."/>
            <person name="Baker S.E."/>
            <person name="Andersen M.R."/>
        </authorList>
    </citation>
    <scope>NUCLEOTIDE SEQUENCE [LARGE SCALE GENOMIC DNA]</scope>
    <source>
        <strain evidence="3 4">CBS 449.75</strain>
    </source>
</reference>
<comment type="caution">
    <text evidence="3">The sequence shown here is derived from an EMBL/GenBank/DDBJ whole genome shotgun (WGS) entry which is preliminary data.</text>
</comment>
<sequence length="97" mass="11187">MLVFCALRILLYLSSFYEGLEAVPDRLFILLNMCGPSRVAPRCAHCHYCRCGRGKWREEGNWNDTRARPETGLMSLIFLVYTTTWSWVGIASHFVLV</sequence>
<gene>
    <name evidence="3" type="ORF">BJX67DRAFT_235767</name>
</gene>
<feature type="transmembrane region" description="Helical" evidence="1">
    <location>
        <begin position="73"/>
        <end position="96"/>
    </location>
</feature>
<evidence type="ECO:0008006" key="5">
    <source>
        <dbReference type="Google" id="ProtNLM"/>
    </source>
</evidence>
<keyword evidence="1" id="KW-0472">Membrane</keyword>
<accession>A0ABR4LI94</accession>
<keyword evidence="4" id="KW-1185">Reference proteome</keyword>
<evidence type="ECO:0000313" key="4">
    <source>
        <dbReference type="Proteomes" id="UP001610432"/>
    </source>
</evidence>
<feature type="chain" id="PRO_5046106982" description="Secreted protein" evidence="2">
    <location>
        <begin position="23"/>
        <end position="97"/>
    </location>
</feature>
<feature type="signal peptide" evidence="2">
    <location>
        <begin position="1"/>
        <end position="22"/>
    </location>
</feature>